<dbReference type="PROSITE" id="PS00108">
    <property type="entry name" value="PROTEIN_KINASE_ST"/>
    <property type="match status" value="1"/>
</dbReference>
<dbReference type="SMART" id="SM00220">
    <property type="entry name" value="S_TKc"/>
    <property type="match status" value="1"/>
</dbReference>
<protein>
    <submittedName>
        <fullName evidence="6">Serine/threonine-protein kinase RAD53</fullName>
    </submittedName>
</protein>
<dbReference type="EMBL" id="PKSG01000466">
    <property type="protein sequence ID" value="POR35146.1"/>
    <property type="molecule type" value="Genomic_DNA"/>
</dbReference>
<dbReference type="InterPro" id="IPR000719">
    <property type="entry name" value="Prot_kinase_dom"/>
</dbReference>
<gene>
    <name evidence="6" type="ORF">TPAR_04653</name>
</gene>
<dbReference type="OrthoDB" id="10252171at2759"/>
<organism evidence="6 7">
    <name type="scientific">Tolypocladium paradoxum</name>
    <dbReference type="NCBI Taxonomy" id="94208"/>
    <lineage>
        <taxon>Eukaryota</taxon>
        <taxon>Fungi</taxon>
        <taxon>Dikarya</taxon>
        <taxon>Ascomycota</taxon>
        <taxon>Pezizomycotina</taxon>
        <taxon>Sordariomycetes</taxon>
        <taxon>Hypocreomycetidae</taxon>
        <taxon>Hypocreales</taxon>
        <taxon>Ophiocordycipitaceae</taxon>
        <taxon>Tolypocladium</taxon>
    </lineage>
</organism>
<feature type="compositionally biased region" description="Polar residues" evidence="2">
    <location>
        <begin position="602"/>
        <end position="613"/>
    </location>
</feature>
<dbReference type="AlphaFoldDB" id="A0A2S4KY81"/>
<dbReference type="Gene3D" id="2.60.200.20">
    <property type="match status" value="1"/>
</dbReference>
<reference evidence="6 7" key="1">
    <citation type="submission" date="2018-01" db="EMBL/GenBank/DDBJ databases">
        <title>Harnessing the power of phylogenomics to disentangle the directionality and signatures of interkingdom host jumping in the parasitic fungal genus Tolypocladium.</title>
        <authorList>
            <person name="Quandt C.A."/>
            <person name="Patterson W."/>
            <person name="Spatafora J.W."/>
        </authorList>
    </citation>
    <scope>NUCLEOTIDE SEQUENCE [LARGE SCALE GENOMIC DNA]</scope>
    <source>
        <strain evidence="6 7">NRBC 100945</strain>
    </source>
</reference>
<evidence type="ECO:0000256" key="2">
    <source>
        <dbReference type="SAM" id="MobiDB-lite"/>
    </source>
</evidence>
<dbReference type="InterPro" id="IPR000253">
    <property type="entry name" value="FHA_dom"/>
</dbReference>
<dbReference type="InterPro" id="IPR008984">
    <property type="entry name" value="SMAD_FHA_dom_sf"/>
</dbReference>
<proteinExistence type="inferred from homology"/>
<dbReference type="Proteomes" id="UP000237481">
    <property type="component" value="Unassembled WGS sequence"/>
</dbReference>
<evidence type="ECO:0000259" key="4">
    <source>
        <dbReference type="PROSITE" id="PS50011"/>
    </source>
</evidence>
<dbReference type="InterPro" id="IPR053235">
    <property type="entry name" value="Ser_Thr_kinase"/>
</dbReference>
<dbReference type="InterPro" id="IPR036887">
    <property type="entry name" value="HTH_APSES_sf"/>
</dbReference>
<keyword evidence="7" id="KW-1185">Reference proteome</keyword>
<name>A0A2S4KY81_9HYPO</name>
<evidence type="ECO:0000313" key="7">
    <source>
        <dbReference type="Proteomes" id="UP000237481"/>
    </source>
</evidence>
<dbReference type="InterPro" id="IPR003163">
    <property type="entry name" value="Tscrpt_reg_HTH_APSES-type"/>
</dbReference>
<dbReference type="GO" id="GO:0003677">
    <property type="term" value="F:DNA binding"/>
    <property type="evidence" value="ECO:0007669"/>
    <property type="project" value="InterPro"/>
</dbReference>
<feature type="region of interest" description="Disordered" evidence="2">
    <location>
        <begin position="29"/>
        <end position="66"/>
    </location>
</feature>
<evidence type="ECO:0000259" key="5">
    <source>
        <dbReference type="PROSITE" id="PS51299"/>
    </source>
</evidence>
<feature type="compositionally biased region" description="Basic and acidic residues" evidence="2">
    <location>
        <begin position="43"/>
        <end position="55"/>
    </location>
</feature>
<sequence length="1127" mass="126492">MEDTDLIARVYPVGHGKKRALKAIEASPLYIAPQHPEDEEEEQVQHGRRDRHPTEPPEESNVSAHHDLPCIELRFSNIPRSTHGRIFGRDPNSDVVLPDVKGLSYHHFSLTFDDANRLIVRDWGSLFGTEVTYDEEGSGKRSNFRWIVGGDPNPQHKTSIIITIDNTIEFRIVAAYHDIQSQEYIDKVQWFRQGTATAEDLFRDLDLPQRPDTELPTGAHTPGSGEIYLKKTIGKGSFGVVTHFWNVSNADEHVLKEPTEKALRRRMVDVSAWRKEARIMGDLSHPNIVQLLWADFTPHPQLRLEYVPGGSLENHEDISTIECVSILRQCLSALEYLHGRDPPIVHRDIKPDNILVQSRGSDLIEVKFGDFGLSRDSYDLSTICGSYKYLAPEIYEKQEYVNSGGRERISYSAAVDIWSLGVVAYEMVCSLPRWYQGGGTAWCEEIVSKLERDLQRQPDGLKRLLLTAMVVISPDLRGSAKDCCDRVSLLSSVSQDCCETPRPTYYAEERERPPFRYRARDHVTGEQQTILWQGAETTSADEHSGVNKEEQKTIRAWNYGADGEVAEAASAGELSSYSADDGSAFSIEPSRRVRSDAPSPRTYVSASRSSQKRPTMESASSSSSGGRHSKRPDRHSKDIKPTSRGQPEAGYPGSNAQGSMHPPIWSDREQDCTSRISHRLEWPVGEEADRLPADNTQYPLHPEAWGYGEQDWGHWTSSIPRHQPGDGVFAQTSQLNDHLRPCPIDRHARQDILDEEAIKAATLLQTLSHDPRTENQHATNFEYSVEQGQFRLANPPSFPTATKYCMVRHTLPVPDPLLPTHPHPKAPPDHLSTRDLLFDREGLVYMVIRQRAVSMRKLDFQLNASQIFSTADVAEDKKQRYITTFKQRGVANITIGKRHVWVPFRDGVFLCQAVSLEDELMPLLSYASLPLPKLEDNYLVVRKRWTLANKPVDGYACLQCGDHVVAYQPSESTINAAHLLKLGGIPTWKLKRFFAAHPEIAKQVCRPLRFDLAGTYISYNDARLLCTYFDLNPDPVKRLMTGESTSVPPDPISEGHVHDTTGEEAADGCGGIDYAVSGNDSGVMKAARSFVHLPGVASDTYSQFTEAGFENGSYLAPADRSYLQLLN</sequence>
<dbReference type="GO" id="GO:0004674">
    <property type="term" value="F:protein serine/threonine kinase activity"/>
    <property type="evidence" value="ECO:0007669"/>
    <property type="project" value="TreeGrafter"/>
</dbReference>
<evidence type="ECO:0000313" key="6">
    <source>
        <dbReference type="EMBL" id="POR35146.1"/>
    </source>
</evidence>
<dbReference type="SUPFAM" id="SSF49879">
    <property type="entry name" value="SMAD/FHA domain"/>
    <property type="match status" value="1"/>
</dbReference>
<dbReference type="PROSITE" id="PS50011">
    <property type="entry name" value="PROTEIN_KINASE_DOM"/>
    <property type="match status" value="1"/>
</dbReference>
<dbReference type="Pfam" id="PF00069">
    <property type="entry name" value="Pkinase"/>
    <property type="match status" value="1"/>
</dbReference>
<accession>A0A2S4KY81</accession>
<comment type="caution">
    <text evidence="6">The sequence shown here is derived from an EMBL/GenBank/DDBJ whole genome shotgun (WGS) entry which is preliminary data.</text>
</comment>
<dbReference type="SUPFAM" id="SSF56112">
    <property type="entry name" value="Protein kinase-like (PK-like)"/>
    <property type="match status" value="1"/>
</dbReference>
<dbReference type="Gene3D" id="3.10.260.10">
    <property type="entry name" value="Transcription regulator HTH, APSES-type DNA-binding domain"/>
    <property type="match status" value="1"/>
</dbReference>
<comment type="similarity">
    <text evidence="1">Belongs to the protein kinase superfamily. CAMK Ser/Thr protein kinase family. CHEK2 subfamily.</text>
</comment>
<dbReference type="InterPro" id="IPR011009">
    <property type="entry name" value="Kinase-like_dom_sf"/>
</dbReference>
<dbReference type="SUPFAM" id="SSF54616">
    <property type="entry name" value="DNA-binding domain of Mlu1-box binding protein MBP1"/>
    <property type="match status" value="1"/>
</dbReference>
<dbReference type="PANTHER" id="PTHR24361:SF613">
    <property type="entry name" value="NUCLEAR RECEPTOR-BINDING PROTEIN-RELATED"/>
    <property type="match status" value="1"/>
</dbReference>
<evidence type="ECO:0000259" key="3">
    <source>
        <dbReference type="PROSITE" id="PS50006"/>
    </source>
</evidence>
<feature type="domain" description="Protein kinase" evidence="4">
    <location>
        <begin position="227"/>
        <end position="490"/>
    </location>
</feature>
<keyword evidence="6" id="KW-0418">Kinase</keyword>
<dbReference type="PANTHER" id="PTHR24361">
    <property type="entry name" value="MITOGEN-ACTIVATED KINASE KINASE KINASE"/>
    <property type="match status" value="1"/>
</dbReference>
<feature type="domain" description="HTH APSES-type" evidence="5">
    <location>
        <begin position="832"/>
        <end position="935"/>
    </location>
</feature>
<dbReference type="Gene3D" id="1.10.510.10">
    <property type="entry name" value="Transferase(Phosphotransferase) domain 1"/>
    <property type="match status" value="1"/>
</dbReference>
<dbReference type="STRING" id="94208.A0A2S4KY81"/>
<dbReference type="GO" id="GO:0005737">
    <property type="term" value="C:cytoplasm"/>
    <property type="evidence" value="ECO:0007669"/>
    <property type="project" value="TreeGrafter"/>
</dbReference>
<feature type="region of interest" description="Disordered" evidence="2">
    <location>
        <begin position="572"/>
        <end position="672"/>
    </location>
</feature>
<dbReference type="GO" id="GO:0005524">
    <property type="term" value="F:ATP binding"/>
    <property type="evidence" value="ECO:0007669"/>
    <property type="project" value="InterPro"/>
</dbReference>
<evidence type="ECO:0000256" key="1">
    <source>
        <dbReference type="ARBA" id="ARBA00005575"/>
    </source>
</evidence>
<dbReference type="PROSITE" id="PS50006">
    <property type="entry name" value="FHA_DOMAIN"/>
    <property type="match status" value="1"/>
</dbReference>
<dbReference type="Pfam" id="PF00498">
    <property type="entry name" value="FHA"/>
    <property type="match status" value="1"/>
</dbReference>
<keyword evidence="6" id="KW-0808">Transferase</keyword>
<dbReference type="InterPro" id="IPR008271">
    <property type="entry name" value="Ser/Thr_kinase_AS"/>
</dbReference>
<feature type="domain" description="FHA" evidence="3">
    <location>
        <begin position="85"/>
        <end position="136"/>
    </location>
</feature>
<dbReference type="CDD" id="cd00060">
    <property type="entry name" value="FHA"/>
    <property type="match status" value="1"/>
</dbReference>
<dbReference type="PROSITE" id="PS51299">
    <property type="entry name" value="HTH_APSES"/>
    <property type="match status" value="1"/>
</dbReference>